<proteinExistence type="predicted"/>
<gene>
    <name evidence="1" type="ORF">K435DRAFT_811487</name>
</gene>
<dbReference type="EMBL" id="ML180178">
    <property type="protein sequence ID" value="THU78515.1"/>
    <property type="molecule type" value="Genomic_DNA"/>
</dbReference>
<dbReference type="Proteomes" id="UP000297245">
    <property type="component" value="Unassembled WGS sequence"/>
</dbReference>
<dbReference type="AlphaFoldDB" id="A0A4V4HB96"/>
<protein>
    <submittedName>
        <fullName evidence="1">Uncharacterized protein</fullName>
    </submittedName>
</protein>
<name>A0A4V4HB96_DENBC</name>
<evidence type="ECO:0000313" key="2">
    <source>
        <dbReference type="Proteomes" id="UP000297245"/>
    </source>
</evidence>
<keyword evidence="2" id="KW-1185">Reference proteome</keyword>
<accession>A0A4V4HB96</accession>
<sequence length="127" mass="14130">MPRAAAVLPESVEIHPNDPKKARCRTCFAMDPHGAGKWMARSSMKTHLKSSTTHLQNIREEQEKRKREAQIDVARAEIYSGNPASTSMNSFSIPEPTVHPSVSYPAELSGHDFDDIYGDFLEPIAAH</sequence>
<evidence type="ECO:0000313" key="1">
    <source>
        <dbReference type="EMBL" id="THU78515.1"/>
    </source>
</evidence>
<reference evidence="1 2" key="1">
    <citation type="journal article" date="2019" name="Nat. Ecol. Evol.">
        <title>Megaphylogeny resolves global patterns of mushroom evolution.</title>
        <authorList>
            <person name="Varga T."/>
            <person name="Krizsan K."/>
            <person name="Foldi C."/>
            <person name="Dima B."/>
            <person name="Sanchez-Garcia M."/>
            <person name="Sanchez-Ramirez S."/>
            <person name="Szollosi G.J."/>
            <person name="Szarkandi J.G."/>
            <person name="Papp V."/>
            <person name="Albert L."/>
            <person name="Andreopoulos W."/>
            <person name="Angelini C."/>
            <person name="Antonin V."/>
            <person name="Barry K.W."/>
            <person name="Bougher N.L."/>
            <person name="Buchanan P."/>
            <person name="Buyck B."/>
            <person name="Bense V."/>
            <person name="Catcheside P."/>
            <person name="Chovatia M."/>
            <person name="Cooper J."/>
            <person name="Damon W."/>
            <person name="Desjardin D."/>
            <person name="Finy P."/>
            <person name="Geml J."/>
            <person name="Haridas S."/>
            <person name="Hughes K."/>
            <person name="Justo A."/>
            <person name="Karasinski D."/>
            <person name="Kautmanova I."/>
            <person name="Kiss B."/>
            <person name="Kocsube S."/>
            <person name="Kotiranta H."/>
            <person name="LaButti K.M."/>
            <person name="Lechner B.E."/>
            <person name="Liimatainen K."/>
            <person name="Lipzen A."/>
            <person name="Lukacs Z."/>
            <person name="Mihaltcheva S."/>
            <person name="Morgado L.N."/>
            <person name="Niskanen T."/>
            <person name="Noordeloos M.E."/>
            <person name="Ohm R.A."/>
            <person name="Ortiz-Santana B."/>
            <person name="Ovrebo C."/>
            <person name="Racz N."/>
            <person name="Riley R."/>
            <person name="Savchenko A."/>
            <person name="Shiryaev A."/>
            <person name="Soop K."/>
            <person name="Spirin V."/>
            <person name="Szebenyi C."/>
            <person name="Tomsovsky M."/>
            <person name="Tulloss R.E."/>
            <person name="Uehling J."/>
            <person name="Grigoriev I.V."/>
            <person name="Vagvolgyi C."/>
            <person name="Papp T."/>
            <person name="Martin F.M."/>
            <person name="Miettinen O."/>
            <person name="Hibbett D.S."/>
            <person name="Nagy L.G."/>
        </authorList>
    </citation>
    <scope>NUCLEOTIDE SEQUENCE [LARGE SCALE GENOMIC DNA]</scope>
    <source>
        <strain evidence="1 2">CBS 962.96</strain>
    </source>
</reference>
<organism evidence="1 2">
    <name type="scientific">Dendrothele bispora (strain CBS 962.96)</name>
    <dbReference type="NCBI Taxonomy" id="1314807"/>
    <lineage>
        <taxon>Eukaryota</taxon>
        <taxon>Fungi</taxon>
        <taxon>Dikarya</taxon>
        <taxon>Basidiomycota</taxon>
        <taxon>Agaricomycotina</taxon>
        <taxon>Agaricomycetes</taxon>
        <taxon>Agaricomycetidae</taxon>
        <taxon>Agaricales</taxon>
        <taxon>Agaricales incertae sedis</taxon>
        <taxon>Dendrothele</taxon>
    </lineage>
</organism>